<dbReference type="Proteomes" id="UP001060085">
    <property type="component" value="Linkage Group LG06"/>
</dbReference>
<name>A0ACC0AFD6_CATRO</name>
<sequence>MFAPPVRPGARLCKPHIQRFVMLGHKMENKLIDLSIRLDTMTADEVRWTPYRCDEITDVWVSMYHGMIAYFDCVEPYMSDRVVRQFGGILAGGTISSAYVYMDQYPCYTSISVLHALVSPPHSSKDSESRQAPPRRAIADHCSYYTACSIGYGNS</sequence>
<evidence type="ECO:0000313" key="2">
    <source>
        <dbReference type="Proteomes" id="UP001060085"/>
    </source>
</evidence>
<gene>
    <name evidence="1" type="ORF">M9H77_27491</name>
</gene>
<accession>A0ACC0AFD6</accession>
<organism evidence="1 2">
    <name type="scientific">Catharanthus roseus</name>
    <name type="common">Madagascar periwinkle</name>
    <name type="synonym">Vinca rosea</name>
    <dbReference type="NCBI Taxonomy" id="4058"/>
    <lineage>
        <taxon>Eukaryota</taxon>
        <taxon>Viridiplantae</taxon>
        <taxon>Streptophyta</taxon>
        <taxon>Embryophyta</taxon>
        <taxon>Tracheophyta</taxon>
        <taxon>Spermatophyta</taxon>
        <taxon>Magnoliopsida</taxon>
        <taxon>eudicotyledons</taxon>
        <taxon>Gunneridae</taxon>
        <taxon>Pentapetalae</taxon>
        <taxon>asterids</taxon>
        <taxon>lamiids</taxon>
        <taxon>Gentianales</taxon>
        <taxon>Apocynaceae</taxon>
        <taxon>Rauvolfioideae</taxon>
        <taxon>Vinceae</taxon>
        <taxon>Catharanthinae</taxon>
        <taxon>Catharanthus</taxon>
    </lineage>
</organism>
<keyword evidence="2" id="KW-1185">Reference proteome</keyword>
<dbReference type="EMBL" id="CM044706">
    <property type="protein sequence ID" value="KAI5658698.1"/>
    <property type="molecule type" value="Genomic_DNA"/>
</dbReference>
<evidence type="ECO:0000313" key="1">
    <source>
        <dbReference type="EMBL" id="KAI5658698.1"/>
    </source>
</evidence>
<comment type="caution">
    <text evidence="1">The sequence shown here is derived from an EMBL/GenBank/DDBJ whole genome shotgun (WGS) entry which is preliminary data.</text>
</comment>
<protein>
    <submittedName>
        <fullName evidence="1">Uncharacterized protein</fullName>
    </submittedName>
</protein>
<proteinExistence type="predicted"/>
<reference evidence="2" key="1">
    <citation type="journal article" date="2023" name="Nat. Plants">
        <title>Single-cell RNA sequencing provides a high-resolution roadmap for understanding the multicellular compartmentation of specialized metabolism.</title>
        <authorList>
            <person name="Sun S."/>
            <person name="Shen X."/>
            <person name="Li Y."/>
            <person name="Li Y."/>
            <person name="Wang S."/>
            <person name="Li R."/>
            <person name="Zhang H."/>
            <person name="Shen G."/>
            <person name="Guo B."/>
            <person name="Wei J."/>
            <person name="Xu J."/>
            <person name="St-Pierre B."/>
            <person name="Chen S."/>
            <person name="Sun C."/>
        </authorList>
    </citation>
    <scope>NUCLEOTIDE SEQUENCE [LARGE SCALE GENOMIC DNA]</scope>
</reference>